<dbReference type="InterPro" id="IPR036388">
    <property type="entry name" value="WH-like_DNA-bd_sf"/>
</dbReference>
<reference evidence="1 2" key="1">
    <citation type="submission" date="2021-05" db="EMBL/GenBank/DDBJ databases">
        <title>Novel species in genus Arthrobacter.</title>
        <authorList>
            <person name="Zhang G."/>
        </authorList>
    </citation>
    <scope>NUCLEOTIDE SEQUENCE [LARGE SCALE GENOMIC DNA]</scope>
    <source>
        <strain evidence="2">zg-ZUI227</strain>
    </source>
</reference>
<dbReference type="Proteomes" id="UP000676885">
    <property type="component" value="Chromosome"/>
</dbReference>
<accession>A0A975M3X9</accession>
<keyword evidence="2" id="KW-1185">Reference proteome</keyword>
<dbReference type="InterPro" id="IPR036390">
    <property type="entry name" value="WH_DNA-bd_sf"/>
</dbReference>
<dbReference type="Gene3D" id="1.10.10.10">
    <property type="entry name" value="Winged helix-like DNA-binding domain superfamily/Winged helix DNA-binding domain"/>
    <property type="match status" value="1"/>
</dbReference>
<sequence>MKETHPLEEKIDRILELLDRLPVPDAEAPAAPEGSARTSAKFWALEGLRAQLVDDSGEVMLVGAVALPTGETYDWQQSASTAALVDADWPELADTINALGHPVRLAIVQAVVRGSGSTAELADLPGLGTTGQLHHHLRLLLAAGWLQSAGRGRYEVPAARVVPLLITLAAAAR</sequence>
<dbReference type="SUPFAM" id="SSF46785">
    <property type="entry name" value="Winged helix' DNA-binding domain"/>
    <property type="match status" value="1"/>
</dbReference>
<dbReference type="RefSeq" id="WP_210229443.1">
    <property type="nucleotide sequence ID" value="NZ_CP076022.1"/>
</dbReference>
<evidence type="ECO:0000313" key="1">
    <source>
        <dbReference type="EMBL" id="QWC09011.1"/>
    </source>
</evidence>
<gene>
    <name evidence="1" type="ORF">KKR91_10785</name>
</gene>
<evidence type="ECO:0000313" key="2">
    <source>
        <dbReference type="Proteomes" id="UP000676885"/>
    </source>
</evidence>
<dbReference type="EMBL" id="CP076022">
    <property type="protein sequence ID" value="QWC09011.1"/>
    <property type="molecule type" value="Genomic_DNA"/>
</dbReference>
<protein>
    <submittedName>
        <fullName evidence="1">Helix-turn-helix domain-containing protein</fullName>
    </submittedName>
</protein>
<proteinExistence type="predicted"/>
<organism evidence="1 2">
    <name type="scientific">Arthrobacter jiangjiafuii</name>
    <dbReference type="NCBI Taxonomy" id="2817475"/>
    <lineage>
        <taxon>Bacteria</taxon>
        <taxon>Bacillati</taxon>
        <taxon>Actinomycetota</taxon>
        <taxon>Actinomycetes</taxon>
        <taxon>Micrococcales</taxon>
        <taxon>Micrococcaceae</taxon>
        <taxon>Arthrobacter</taxon>
    </lineage>
</organism>
<dbReference type="AlphaFoldDB" id="A0A975M3X9"/>
<dbReference type="KEGG" id="ajg:KKR91_10785"/>
<name>A0A975M3X9_9MICC</name>